<keyword evidence="7" id="KW-1185">Reference proteome</keyword>
<evidence type="ECO:0000259" key="4">
    <source>
        <dbReference type="Pfam" id="PF22939"/>
    </source>
</evidence>
<feature type="non-terminal residue" evidence="6">
    <location>
        <position position="1"/>
    </location>
</feature>
<dbReference type="PRINTS" id="PR01415">
    <property type="entry name" value="ANKYRIN"/>
</dbReference>
<evidence type="ECO:0000313" key="7">
    <source>
        <dbReference type="Proteomes" id="UP000799766"/>
    </source>
</evidence>
<dbReference type="Gene3D" id="3.40.50.300">
    <property type="entry name" value="P-loop containing nucleotide triphosphate hydrolases"/>
    <property type="match status" value="1"/>
</dbReference>
<dbReference type="AlphaFoldDB" id="A0A6A6P8S6"/>
<feature type="repeat" description="ANK" evidence="3">
    <location>
        <begin position="446"/>
        <end position="472"/>
    </location>
</feature>
<dbReference type="SMART" id="SM00248">
    <property type="entry name" value="ANK"/>
    <property type="match status" value="12"/>
</dbReference>
<dbReference type="Pfam" id="PF22939">
    <property type="entry name" value="WHD_GPIID"/>
    <property type="match status" value="1"/>
</dbReference>
<dbReference type="EMBL" id="MU001673">
    <property type="protein sequence ID" value="KAF2460324.1"/>
    <property type="molecule type" value="Genomic_DNA"/>
</dbReference>
<evidence type="ECO:0000256" key="2">
    <source>
        <dbReference type="ARBA" id="ARBA00023043"/>
    </source>
</evidence>
<keyword evidence="2 3" id="KW-0040">ANK repeat</keyword>
<protein>
    <submittedName>
        <fullName evidence="6">Ankyrin repeat-containing domain protein</fullName>
    </submittedName>
</protein>
<dbReference type="InterPro" id="IPR056884">
    <property type="entry name" value="NPHP3-like_N"/>
</dbReference>
<dbReference type="SUPFAM" id="SSF48403">
    <property type="entry name" value="Ankyrin repeat"/>
    <property type="match status" value="1"/>
</dbReference>
<gene>
    <name evidence="6" type="ORF">BDY21DRAFT_280125</name>
</gene>
<evidence type="ECO:0000259" key="5">
    <source>
        <dbReference type="Pfam" id="PF24883"/>
    </source>
</evidence>
<dbReference type="InterPro" id="IPR027417">
    <property type="entry name" value="P-loop_NTPase"/>
</dbReference>
<dbReference type="PROSITE" id="PS50297">
    <property type="entry name" value="ANK_REP_REGION"/>
    <property type="match status" value="6"/>
</dbReference>
<dbReference type="PANTHER" id="PTHR24198:SF165">
    <property type="entry name" value="ANKYRIN REPEAT-CONTAINING PROTEIN-RELATED"/>
    <property type="match status" value="1"/>
</dbReference>
<feature type="domain" description="Nephrocystin 3-like N-terminal" evidence="5">
    <location>
        <begin position="31"/>
        <end position="188"/>
    </location>
</feature>
<dbReference type="Pfam" id="PF12796">
    <property type="entry name" value="Ank_2"/>
    <property type="match status" value="4"/>
</dbReference>
<sequence>QQLDRMRYWLSAPDPSPNYQKALKEHHPDNGHWFLRSQKYENWKSEAASIMWLHGIPGCGKTILSSGVIKDISESSEEYLDSHSPVTVYFFFDFKDPRKHSSDLMLKSLITQLLQSPHAPHLELISSMYSSCGLGNRQPTTDEMMSVLHRIIETSKHAFRWAVCQLDSLGNCMSRFELRECLTTLPSTLDETYNRILRSIDDKRLDYALRILKWLAFAARPLDVKEVAEAAAIDPTCSPAFDPDKVLEDPFDVLTICSSLITISGGSEQEVALAHYSVKEYLTSSRILNSIVQQLLKGTEVDLNHTCRIRHSLYFTPLHVGAYYGHSGVVKQLLDAHAPINTRTRLSSETALILALKKKHLEVAKLLLAAGAEVHHCDNEGSNALLEASSAGYYDIVKSLLAVGEDINHRDSDGCQALHMAARRGHYEVVELLLEAEAPLDSLNRRGDGALYLAYKGQHERVVQTLLSAGADKSYALVSAARRGNRQPVKQLLDAGANADAISPGYGTALQFAAYHGEETMVQQLLDAGAKVNSNVPVGEHQRTTALIAALEGGRYGVVQQLINAGANVNQMGTCTSVLGCGIVPATWRGHKETVERLLRAGADVNEVAWKLLPRAYAYGAALIPMTPLQAAAGGPHGELVQLLLDAKADVNTVFGTPLATAAGRGRQHIVQQLIEAGADVNQLAWKWHRRRDAWALATPAWHATNKRDKSVANLLSDYGAQRELLAQVDKKSFEERFRFGKAISDLSQTAWNDSESVRSTMWLYLRVAFHWCGRPSWEVG</sequence>
<proteinExistence type="predicted"/>
<accession>A0A6A6P8S6</accession>
<dbReference type="Gene3D" id="1.25.40.20">
    <property type="entry name" value="Ankyrin repeat-containing domain"/>
    <property type="match status" value="4"/>
</dbReference>
<dbReference type="Proteomes" id="UP000799766">
    <property type="component" value="Unassembled WGS sequence"/>
</dbReference>
<feature type="repeat" description="ANK" evidence="3">
    <location>
        <begin position="657"/>
        <end position="682"/>
    </location>
</feature>
<dbReference type="InterPro" id="IPR036770">
    <property type="entry name" value="Ankyrin_rpt-contain_sf"/>
</dbReference>
<dbReference type="SUPFAM" id="SSF52540">
    <property type="entry name" value="P-loop containing nucleoside triphosphate hydrolases"/>
    <property type="match status" value="1"/>
</dbReference>
<reference evidence="6" key="1">
    <citation type="journal article" date="2020" name="Stud. Mycol.">
        <title>101 Dothideomycetes genomes: a test case for predicting lifestyles and emergence of pathogens.</title>
        <authorList>
            <person name="Haridas S."/>
            <person name="Albert R."/>
            <person name="Binder M."/>
            <person name="Bloem J."/>
            <person name="Labutti K."/>
            <person name="Salamov A."/>
            <person name="Andreopoulos B."/>
            <person name="Baker S."/>
            <person name="Barry K."/>
            <person name="Bills G."/>
            <person name="Bluhm B."/>
            <person name="Cannon C."/>
            <person name="Castanera R."/>
            <person name="Culley D."/>
            <person name="Daum C."/>
            <person name="Ezra D."/>
            <person name="Gonzalez J."/>
            <person name="Henrissat B."/>
            <person name="Kuo A."/>
            <person name="Liang C."/>
            <person name="Lipzen A."/>
            <person name="Lutzoni F."/>
            <person name="Magnuson J."/>
            <person name="Mondo S."/>
            <person name="Nolan M."/>
            <person name="Ohm R."/>
            <person name="Pangilinan J."/>
            <person name="Park H.-J."/>
            <person name="Ramirez L."/>
            <person name="Alfaro M."/>
            <person name="Sun H."/>
            <person name="Tritt A."/>
            <person name="Yoshinaga Y."/>
            <person name="Zwiers L.-H."/>
            <person name="Turgeon B."/>
            <person name="Goodwin S."/>
            <person name="Spatafora J."/>
            <person name="Crous P."/>
            <person name="Grigoriev I."/>
        </authorList>
    </citation>
    <scope>NUCLEOTIDE SEQUENCE</scope>
    <source>
        <strain evidence="6">ATCC 16933</strain>
    </source>
</reference>
<evidence type="ECO:0000256" key="1">
    <source>
        <dbReference type="ARBA" id="ARBA00022737"/>
    </source>
</evidence>
<evidence type="ECO:0000256" key="3">
    <source>
        <dbReference type="PROSITE-ProRule" id="PRU00023"/>
    </source>
</evidence>
<feature type="domain" description="GPI inositol-deacylase winged helix" evidence="4">
    <location>
        <begin position="207"/>
        <end position="285"/>
    </location>
</feature>
<feature type="repeat" description="ANK" evidence="3">
    <location>
        <begin position="380"/>
        <end position="412"/>
    </location>
</feature>
<feature type="repeat" description="ANK" evidence="3">
    <location>
        <begin position="508"/>
        <end position="537"/>
    </location>
</feature>
<name>A0A6A6P8S6_9PEZI</name>
<dbReference type="PANTHER" id="PTHR24198">
    <property type="entry name" value="ANKYRIN REPEAT AND PROTEIN KINASE DOMAIN-CONTAINING PROTEIN"/>
    <property type="match status" value="1"/>
</dbReference>
<dbReference type="Pfam" id="PF24883">
    <property type="entry name" value="NPHP3_N"/>
    <property type="match status" value="1"/>
</dbReference>
<dbReference type="InterPro" id="IPR002110">
    <property type="entry name" value="Ankyrin_rpt"/>
</dbReference>
<feature type="repeat" description="ANK" evidence="3">
    <location>
        <begin position="347"/>
        <end position="379"/>
    </location>
</feature>
<feature type="repeat" description="ANK" evidence="3">
    <location>
        <begin position="542"/>
        <end position="574"/>
    </location>
</feature>
<dbReference type="PROSITE" id="PS50088">
    <property type="entry name" value="ANK_REPEAT"/>
    <property type="match status" value="8"/>
</dbReference>
<dbReference type="OrthoDB" id="1577640at2759"/>
<organism evidence="6 7">
    <name type="scientific">Lineolata rhizophorae</name>
    <dbReference type="NCBI Taxonomy" id="578093"/>
    <lineage>
        <taxon>Eukaryota</taxon>
        <taxon>Fungi</taxon>
        <taxon>Dikarya</taxon>
        <taxon>Ascomycota</taxon>
        <taxon>Pezizomycotina</taxon>
        <taxon>Dothideomycetes</taxon>
        <taxon>Dothideomycetes incertae sedis</taxon>
        <taxon>Lineolatales</taxon>
        <taxon>Lineolataceae</taxon>
        <taxon>Lineolata</taxon>
    </lineage>
</organism>
<keyword evidence="1" id="KW-0677">Repeat</keyword>
<dbReference type="InterPro" id="IPR054471">
    <property type="entry name" value="GPIID_WHD"/>
</dbReference>
<feature type="repeat" description="ANK" evidence="3">
    <location>
        <begin position="413"/>
        <end position="445"/>
    </location>
</feature>
<evidence type="ECO:0000313" key="6">
    <source>
        <dbReference type="EMBL" id="KAF2460324.1"/>
    </source>
</evidence>
<feature type="repeat" description="ANK" evidence="3">
    <location>
        <begin position="316"/>
        <end position="345"/>
    </location>
</feature>